<feature type="transmembrane region" description="Helical" evidence="1">
    <location>
        <begin position="83"/>
        <end position="105"/>
    </location>
</feature>
<dbReference type="InterPro" id="IPR045339">
    <property type="entry name" value="DUF6534"/>
</dbReference>
<accession>A0A4Y7TIP6</accession>
<gene>
    <name evidence="3" type="ORF">FA13DRAFT_1789254</name>
</gene>
<dbReference type="STRING" id="71717.A0A4Y7TIP6"/>
<comment type="caution">
    <text evidence="3">The sequence shown here is derived from an EMBL/GenBank/DDBJ whole genome shotgun (WGS) entry which is preliminary data.</text>
</comment>
<keyword evidence="1" id="KW-0812">Transmembrane</keyword>
<evidence type="ECO:0000313" key="4">
    <source>
        <dbReference type="Proteomes" id="UP000298030"/>
    </source>
</evidence>
<dbReference type="EMBL" id="QPFP01000010">
    <property type="protein sequence ID" value="TEB34067.1"/>
    <property type="molecule type" value="Genomic_DNA"/>
</dbReference>
<reference evidence="3 4" key="1">
    <citation type="journal article" date="2019" name="Nat. Ecol. Evol.">
        <title>Megaphylogeny resolves global patterns of mushroom evolution.</title>
        <authorList>
            <person name="Varga T."/>
            <person name="Krizsan K."/>
            <person name="Foldi C."/>
            <person name="Dima B."/>
            <person name="Sanchez-Garcia M."/>
            <person name="Sanchez-Ramirez S."/>
            <person name="Szollosi G.J."/>
            <person name="Szarkandi J.G."/>
            <person name="Papp V."/>
            <person name="Albert L."/>
            <person name="Andreopoulos W."/>
            <person name="Angelini C."/>
            <person name="Antonin V."/>
            <person name="Barry K.W."/>
            <person name="Bougher N.L."/>
            <person name="Buchanan P."/>
            <person name="Buyck B."/>
            <person name="Bense V."/>
            <person name="Catcheside P."/>
            <person name="Chovatia M."/>
            <person name="Cooper J."/>
            <person name="Damon W."/>
            <person name="Desjardin D."/>
            <person name="Finy P."/>
            <person name="Geml J."/>
            <person name="Haridas S."/>
            <person name="Hughes K."/>
            <person name="Justo A."/>
            <person name="Karasinski D."/>
            <person name="Kautmanova I."/>
            <person name="Kiss B."/>
            <person name="Kocsube S."/>
            <person name="Kotiranta H."/>
            <person name="LaButti K.M."/>
            <person name="Lechner B.E."/>
            <person name="Liimatainen K."/>
            <person name="Lipzen A."/>
            <person name="Lukacs Z."/>
            <person name="Mihaltcheva S."/>
            <person name="Morgado L.N."/>
            <person name="Niskanen T."/>
            <person name="Noordeloos M.E."/>
            <person name="Ohm R.A."/>
            <person name="Ortiz-Santana B."/>
            <person name="Ovrebo C."/>
            <person name="Racz N."/>
            <person name="Riley R."/>
            <person name="Savchenko A."/>
            <person name="Shiryaev A."/>
            <person name="Soop K."/>
            <person name="Spirin V."/>
            <person name="Szebenyi C."/>
            <person name="Tomsovsky M."/>
            <person name="Tulloss R.E."/>
            <person name="Uehling J."/>
            <person name="Grigoriev I.V."/>
            <person name="Vagvolgyi C."/>
            <person name="Papp T."/>
            <person name="Martin F.M."/>
            <person name="Miettinen O."/>
            <person name="Hibbett D.S."/>
            <person name="Nagy L.G."/>
        </authorList>
    </citation>
    <scope>NUCLEOTIDE SEQUENCE [LARGE SCALE GENOMIC DNA]</scope>
    <source>
        <strain evidence="3 4">FP101781</strain>
    </source>
</reference>
<keyword evidence="1" id="KW-0472">Membrane</keyword>
<dbReference type="Proteomes" id="UP000298030">
    <property type="component" value="Unassembled WGS sequence"/>
</dbReference>
<feature type="transmembrane region" description="Helical" evidence="1">
    <location>
        <begin position="156"/>
        <end position="178"/>
    </location>
</feature>
<sequence>MGAFDTTLGALLIGGFLNTYLYGLSSFQYGSYWNTDFKDPLWIKASVLSLFIVDTAHTASIVYLSWAYMVENYANPNFLMESFVWPLPASTFVITVIAFGVQNFLAMRIYRLTELKWLLYTFIACSTATLVLGLYCGGKLSMMKILPEVITLRKPLTVWLGLEVAIDSSIAVVLFTVLQRSRTGFRRSDAVLNRLARSAIQSGAFTTVLAIIALACFSALGDTLFYATFGIPCARAYTISMMDTLLCRKELRVLMNGEETKDSFRMTSIPDIFARPRSTTTGTWHISKETETDVRYVNEAETGTTRSRTMSDARGLDDKAPSLVIDVS</sequence>
<dbReference type="PANTHER" id="PTHR40465:SF1">
    <property type="entry name" value="DUF6534 DOMAIN-CONTAINING PROTEIN"/>
    <property type="match status" value="1"/>
</dbReference>
<feature type="transmembrane region" description="Helical" evidence="1">
    <location>
        <begin position="41"/>
        <end position="63"/>
    </location>
</feature>
<feature type="transmembrane region" description="Helical" evidence="1">
    <location>
        <begin position="6"/>
        <end position="29"/>
    </location>
</feature>
<dbReference type="Pfam" id="PF20152">
    <property type="entry name" value="DUF6534"/>
    <property type="match status" value="1"/>
</dbReference>
<name>A0A4Y7TIP6_COPMI</name>
<evidence type="ECO:0000313" key="3">
    <source>
        <dbReference type="EMBL" id="TEB34067.1"/>
    </source>
</evidence>
<feature type="domain" description="DUF6534" evidence="2">
    <location>
        <begin position="164"/>
        <end position="249"/>
    </location>
</feature>
<dbReference type="PANTHER" id="PTHR40465">
    <property type="entry name" value="CHROMOSOME 1, WHOLE GENOME SHOTGUN SEQUENCE"/>
    <property type="match status" value="1"/>
</dbReference>
<feature type="transmembrane region" description="Helical" evidence="1">
    <location>
        <begin position="199"/>
        <end position="220"/>
    </location>
</feature>
<evidence type="ECO:0000256" key="1">
    <source>
        <dbReference type="SAM" id="Phobius"/>
    </source>
</evidence>
<protein>
    <recommendedName>
        <fullName evidence="2">DUF6534 domain-containing protein</fullName>
    </recommendedName>
</protein>
<feature type="transmembrane region" description="Helical" evidence="1">
    <location>
        <begin position="117"/>
        <end position="136"/>
    </location>
</feature>
<keyword evidence="4" id="KW-1185">Reference proteome</keyword>
<dbReference type="AlphaFoldDB" id="A0A4Y7TIP6"/>
<keyword evidence="1" id="KW-1133">Transmembrane helix</keyword>
<dbReference type="OrthoDB" id="2562493at2759"/>
<evidence type="ECO:0000259" key="2">
    <source>
        <dbReference type="Pfam" id="PF20152"/>
    </source>
</evidence>
<proteinExistence type="predicted"/>
<organism evidence="3 4">
    <name type="scientific">Coprinellus micaceus</name>
    <name type="common">Glistening ink-cap mushroom</name>
    <name type="synonym">Coprinus micaceus</name>
    <dbReference type="NCBI Taxonomy" id="71717"/>
    <lineage>
        <taxon>Eukaryota</taxon>
        <taxon>Fungi</taxon>
        <taxon>Dikarya</taxon>
        <taxon>Basidiomycota</taxon>
        <taxon>Agaricomycotina</taxon>
        <taxon>Agaricomycetes</taxon>
        <taxon>Agaricomycetidae</taxon>
        <taxon>Agaricales</taxon>
        <taxon>Agaricineae</taxon>
        <taxon>Psathyrellaceae</taxon>
        <taxon>Coprinellus</taxon>
    </lineage>
</organism>